<evidence type="ECO:0000256" key="2">
    <source>
        <dbReference type="ARBA" id="ARBA00023015"/>
    </source>
</evidence>
<dbReference type="InterPro" id="IPR039425">
    <property type="entry name" value="RNA_pol_sigma-70-like"/>
</dbReference>
<sequence length="173" mass="20788">MPRTGERKFSRDFFQFVNLINKHSERKKIFSRIPEEYDAEDVIQETLLAIIENFDKFRGDSAFLTWVFSIANHKIADYWRKSINSKEKGYEDFNKIADRVAEDKAEDKNEWLDELIFQDELENTIKTMNPVEKEIFQQRIRGDSFVEMSKTAVKNYDTVRSTYRRVLLKIRRK</sequence>
<evidence type="ECO:0000313" key="7">
    <source>
        <dbReference type="Proteomes" id="UP000231071"/>
    </source>
</evidence>
<evidence type="ECO:0000259" key="5">
    <source>
        <dbReference type="Pfam" id="PF04542"/>
    </source>
</evidence>
<comment type="caution">
    <text evidence="6">The sequence shown here is derived from an EMBL/GenBank/DDBJ whole genome shotgun (WGS) entry which is preliminary data.</text>
</comment>
<keyword evidence="4" id="KW-0804">Transcription</keyword>
<dbReference type="SUPFAM" id="SSF88946">
    <property type="entry name" value="Sigma2 domain of RNA polymerase sigma factors"/>
    <property type="match status" value="1"/>
</dbReference>
<feature type="domain" description="RNA polymerase sigma-70 region 2" evidence="5">
    <location>
        <begin position="34"/>
        <end position="81"/>
    </location>
</feature>
<dbReference type="AlphaFoldDB" id="A0A2M7UIK3"/>
<accession>A0A2M7UIK3</accession>
<dbReference type="SUPFAM" id="SSF88659">
    <property type="entry name" value="Sigma3 and sigma4 domains of RNA polymerase sigma factors"/>
    <property type="match status" value="1"/>
</dbReference>
<evidence type="ECO:0000256" key="1">
    <source>
        <dbReference type="ARBA" id="ARBA00010641"/>
    </source>
</evidence>
<evidence type="ECO:0000256" key="4">
    <source>
        <dbReference type="ARBA" id="ARBA00023163"/>
    </source>
</evidence>
<evidence type="ECO:0000313" key="6">
    <source>
        <dbReference type="EMBL" id="PIZ71058.1"/>
    </source>
</evidence>
<feature type="non-terminal residue" evidence="6">
    <location>
        <position position="173"/>
    </location>
</feature>
<dbReference type="Gene3D" id="1.10.1740.10">
    <property type="match status" value="1"/>
</dbReference>
<dbReference type="GO" id="GO:0016987">
    <property type="term" value="F:sigma factor activity"/>
    <property type="evidence" value="ECO:0007669"/>
    <property type="project" value="UniProtKB-KW"/>
</dbReference>
<dbReference type="Proteomes" id="UP000231071">
    <property type="component" value="Unassembled WGS sequence"/>
</dbReference>
<dbReference type="EMBL" id="PFOI01000024">
    <property type="protein sequence ID" value="PIZ71058.1"/>
    <property type="molecule type" value="Genomic_DNA"/>
</dbReference>
<comment type="similarity">
    <text evidence="1">Belongs to the sigma-70 factor family. ECF subfamily.</text>
</comment>
<dbReference type="Pfam" id="PF04542">
    <property type="entry name" value="Sigma70_r2"/>
    <property type="match status" value="1"/>
</dbReference>
<dbReference type="PANTHER" id="PTHR43133">
    <property type="entry name" value="RNA POLYMERASE ECF-TYPE SIGMA FACTO"/>
    <property type="match status" value="1"/>
</dbReference>
<reference evidence="7" key="1">
    <citation type="submission" date="2017-09" db="EMBL/GenBank/DDBJ databases">
        <title>Depth-based differentiation of microbial function through sediment-hosted aquifers and enrichment of novel symbionts in the deep terrestrial subsurface.</title>
        <authorList>
            <person name="Probst A.J."/>
            <person name="Ladd B."/>
            <person name="Jarett J.K."/>
            <person name="Geller-Mcgrath D.E."/>
            <person name="Sieber C.M.K."/>
            <person name="Emerson J.B."/>
            <person name="Anantharaman K."/>
            <person name="Thomas B.C."/>
            <person name="Malmstrom R."/>
            <person name="Stieglmeier M."/>
            <person name="Klingl A."/>
            <person name="Woyke T."/>
            <person name="Ryan C.M."/>
            <person name="Banfield J.F."/>
        </authorList>
    </citation>
    <scope>NUCLEOTIDE SEQUENCE [LARGE SCALE GENOMIC DNA]</scope>
</reference>
<protein>
    <recommendedName>
        <fullName evidence="5">RNA polymerase sigma-70 region 2 domain-containing protein</fullName>
    </recommendedName>
</protein>
<keyword evidence="3" id="KW-0731">Sigma factor</keyword>
<dbReference type="InterPro" id="IPR007627">
    <property type="entry name" value="RNA_pol_sigma70_r2"/>
</dbReference>
<dbReference type="NCBIfam" id="TIGR02937">
    <property type="entry name" value="sigma70-ECF"/>
    <property type="match status" value="1"/>
</dbReference>
<proteinExistence type="inferred from homology"/>
<dbReference type="InterPro" id="IPR014284">
    <property type="entry name" value="RNA_pol_sigma-70_dom"/>
</dbReference>
<keyword evidence="2" id="KW-0805">Transcription regulation</keyword>
<name>A0A2M7UIK3_9BACT</name>
<dbReference type="GO" id="GO:0006352">
    <property type="term" value="P:DNA-templated transcription initiation"/>
    <property type="evidence" value="ECO:0007669"/>
    <property type="project" value="InterPro"/>
</dbReference>
<dbReference type="PANTHER" id="PTHR43133:SF51">
    <property type="entry name" value="RNA POLYMERASE SIGMA FACTOR"/>
    <property type="match status" value="1"/>
</dbReference>
<organism evidence="6 7">
    <name type="scientific">Candidatus Portnoybacteria bacterium CG_4_10_14_0_2_um_filter_39_11</name>
    <dbReference type="NCBI Taxonomy" id="1974797"/>
    <lineage>
        <taxon>Bacteria</taxon>
        <taxon>Candidatus Portnoyibacteriota</taxon>
    </lineage>
</organism>
<dbReference type="InterPro" id="IPR013325">
    <property type="entry name" value="RNA_pol_sigma_r2"/>
</dbReference>
<dbReference type="InterPro" id="IPR013324">
    <property type="entry name" value="RNA_pol_sigma_r3/r4-like"/>
</dbReference>
<evidence type="ECO:0000256" key="3">
    <source>
        <dbReference type="ARBA" id="ARBA00023082"/>
    </source>
</evidence>
<gene>
    <name evidence="6" type="ORF">COY09_01560</name>
</gene>